<dbReference type="Proteomes" id="UP000242791">
    <property type="component" value="Unassembled WGS sequence"/>
</dbReference>
<organism evidence="1 2">
    <name type="scientific">Blastomyces percursus</name>
    <dbReference type="NCBI Taxonomy" id="1658174"/>
    <lineage>
        <taxon>Eukaryota</taxon>
        <taxon>Fungi</taxon>
        <taxon>Dikarya</taxon>
        <taxon>Ascomycota</taxon>
        <taxon>Pezizomycotina</taxon>
        <taxon>Eurotiomycetes</taxon>
        <taxon>Eurotiomycetidae</taxon>
        <taxon>Onygenales</taxon>
        <taxon>Ajellomycetaceae</taxon>
        <taxon>Blastomyces</taxon>
    </lineage>
</organism>
<keyword evidence="2" id="KW-1185">Reference proteome</keyword>
<protein>
    <submittedName>
        <fullName evidence="1">Uncharacterized protein</fullName>
    </submittedName>
</protein>
<reference evidence="1 2" key="1">
    <citation type="submission" date="2015-08" db="EMBL/GenBank/DDBJ databases">
        <title>Emmonsia species relationships and genome sequence.</title>
        <authorList>
            <person name="Cuomo C.A."/>
            <person name="Schwartz I.S."/>
            <person name="Kenyon C."/>
            <person name="De Hoog G.S."/>
            <person name="Govender N.P."/>
            <person name="Botha A."/>
            <person name="Moreno L."/>
            <person name="De Vries M."/>
            <person name="Munoz J.F."/>
            <person name="Stielow J.B."/>
        </authorList>
    </citation>
    <scope>NUCLEOTIDE SEQUENCE [LARGE SCALE GENOMIC DNA]</scope>
    <source>
        <strain evidence="1 2">EI222</strain>
    </source>
</reference>
<sequence>MPYPHHDRKINFLAFLHLINYRLTKLQITIVPKSHIEVVYVSPFAHPFDSCNLCTLPADGIAPTGKSKDRAPEHKSTRFARRGLRRMSRTFAMSVKVVSAGFGGSAAWSVANKPAFFAPEGADPRSVEA</sequence>
<dbReference type="VEuPathDB" id="FungiDB:ACJ73_04767"/>
<name>A0A1J9QUG2_9EURO</name>
<dbReference type="AlphaFoldDB" id="A0A1J9QUG2"/>
<gene>
    <name evidence="1" type="ORF">ACJ73_04767</name>
</gene>
<dbReference type="EMBL" id="LGTZ01000686">
    <property type="protein sequence ID" value="OJD23875.1"/>
    <property type="molecule type" value="Genomic_DNA"/>
</dbReference>
<evidence type="ECO:0000313" key="1">
    <source>
        <dbReference type="EMBL" id="OJD23875.1"/>
    </source>
</evidence>
<comment type="caution">
    <text evidence="1">The sequence shown here is derived from an EMBL/GenBank/DDBJ whole genome shotgun (WGS) entry which is preliminary data.</text>
</comment>
<accession>A0A1J9QUG2</accession>
<proteinExistence type="predicted"/>
<evidence type="ECO:0000313" key="2">
    <source>
        <dbReference type="Proteomes" id="UP000242791"/>
    </source>
</evidence>